<feature type="domain" description="Retrotransposon gag" evidence="2">
    <location>
        <begin position="183"/>
        <end position="268"/>
    </location>
</feature>
<dbReference type="Pfam" id="PF03732">
    <property type="entry name" value="Retrotrans_gag"/>
    <property type="match status" value="1"/>
</dbReference>
<dbReference type="InterPro" id="IPR005162">
    <property type="entry name" value="Retrotrans_gag_dom"/>
</dbReference>
<reference evidence="3" key="1">
    <citation type="journal article" date="2018" name="Nat. Plants">
        <title>Whole-genome landscape of Medicago truncatula symbiotic genes.</title>
        <authorList>
            <person name="Pecrix Y."/>
            <person name="Gamas P."/>
            <person name="Carrere S."/>
        </authorList>
    </citation>
    <scope>NUCLEOTIDE SEQUENCE</scope>
    <source>
        <tissue evidence="3">Leaves</tissue>
    </source>
</reference>
<dbReference type="AlphaFoldDB" id="A0A396IU20"/>
<dbReference type="Gramene" id="rna16506">
    <property type="protein sequence ID" value="RHN68191.1"/>
    <property type="gene ID" value="gene16506"/>
</dbReference>
<evidence type="ECO:0000313" key="3">
    <source>
        <dbReference type="EMBL" id="RHN68191.1"/>
    </source>
</evidence>
<gene>
    <name evidence="3" type="ORF">MtrunA17_Chr3g0111171</name>
</gene>
<evidence type="ECO:0000259" key="2">
    <source>
        <dbReference type="Pfam" id="PF03732"/>
    </source>
</evidence>
<feature type="compositionally biased region" description="Low complexity" evidence="1">
    <location>
        <begin position="362"/>
        <end position="371"/>
    </location>
</feature>
<evidence type="ECO:0000256" key="1">
    <source>
        <dbReference type="SAM" id="MobiDB-lite"/>
    </source>
</evidence>
<feature type="region of interest" description="Disordered" evidence="1">
    <location>
        <begin position="354"/>
        <end position="420"/>
    </location>
</feature>
<dbReference type="EMBL" id="PSQE01000003">
    <property type="protein sequence ID" value="RHN68191.1"/>
    <property type="molecule type" value="Genomic_DNA"/>
</dbReference>
<feature type="compositionally biased region" description="Pro residues" evidence="1">
    <location>
        <begin position="372"/>
        <end position="388"/>
    </location>
</feature>
<dbReference type="Proteomes" id="UP000265566">
    <property type="component" value="Chromosome 3"/>
</dbReference>
<name>A0A396IU20_MEDTR</name>
<protein>
    <submittedName>
        <fullName evidence="3">Putative retrotransposon gag domain-containing protein</fullName>
    </submittedName>
</protein>
<sequence length="420" mass="48000">MTNMYNSGFRPAGSLGFSVPPQYHMPPGYPWGMPLANNEGVRHNAPEMQFPFGQQQTPFYQSGQPFPQATMTCAGPLVHAAHQEEDQVYYSNSVAGDDRVGNLEEKFEAVHKELKTIRGKEMFSQNVNDLYLVPDVVIPHKFKMPIFEKYTGDTCPEMHLVTYVRKMIAHKNNEPLLIHCFQDSLTGPAHTWYMNLKGITTFEELANAFIQQYKYNSYLAPNRKELQSMTQGDKESFKEYAQRFVQKSAQIRPPLDEREVSDLFYETLSPFYSEKMLGCASQKFTDMVDMGVRIEDWVRKGRVSKDGASSGGSSNGNRKFGNGYSKKNAQEVGMVAHGGSQPVYSSYPYVANIPPPTPAPQNPNYQLQRPQTPHPYYPPLYQPQPYQPQPFYQQLYYTPPPQPQQPRPRAQQQQPRPQRN</sequence>
<feature type="compositionally biased region" description="Low complexity" evidence="1">
    <location>
        <begin position="407"/>
        <end position="420"/>
    </location>
</feature>
<dbReference type="PANTHER" id="PTHR33223">
    <property type="entry name" value="CCHC-TYPE DOMAIN-CONTAINING PROTEIN"/>
    <property type="match status" value="1"/>
</dbReference>
<comment type="caution">
    <text evidence="3">The sequence shown here is derived from an EMBL/GenBank/DDBJ whole genome shotgun (WGS) entry which is preliminary data.</text>
</comment>
<dbReference type="PANTHER" id="PTHR33223:SF8">
    <property type="entry name" value="OS04G0172440 PROTEIN"/>
    <property type="match status" value="1"/>
</dbReference>
<accession>A0A396IU20</accession>
<feature type="region of interest" description="Disordered" evidence="1">
    <location>
        <begin position="303"/>
        <end position="325"/>
    </location>
</feature>
<organism evidence="3">
    <name type="scientific">Medicago truncatula</name>
    <name type="common">Barrel medic</name>
    <name type="synonym">Medicago tribuloides</name>
    <dbReference type="NCBI Taxonomy" id="3880"/>
    <lineage>
        <taxon>Eukaryota</taxon>
        <taxon>Viridiplantae</taxon>
        <taxon>Streptophyta</taxon>
        <taxon>Embryophyta</taxon>
        <taxon>Tracheophyta</taxon>
        <taxon>Spermatophyta</taxon>
        <taxon>Magnoliopsida</taxon>
        <taxon>eudicotyledons</taxon>
        <taxon>Gunneridae</taxon>
        <taxon>Pentapetalae</taxon>
        <taxon>rosids</taxon>
        <taxon>fabids</taxon>
        <taxon>Fabales</taxon>
        <taxon>Fabaceae</taxon>
        <taxon>Papilionoideae</taxon>
        <taxon>50 kb inversion clade</taxon>
        <taxon>NPAAA clade</taxon>
        <taxon>Hologalegina</taxon>
        <taxon>IRL clade</taxon>
        <taxon>Trifolieae</taxon>
        <taxon>Medicago</taxon>
    </lineage>
</organism>
<proteinExistence type="predicted"/>